<dbReference type="AlphaFoldDB" id="A0AAI8RCF4"/>
<evidence type="ECO:0000313" key="1">
    <source>
        <dbReference type="EMBL" id="BBM16261.1"/>
    </source>
</evidence>
<accession>A0AAI8RCF4</accession>
<geneLocation type="plasmid" evidence="2">
    <name>pem15-1a-1 dna</name>
</geneLocation>
<keyword evidence="1" id="KW-0614">Plasmid</keyword>
<name>A0AAI8RCF4_ENTMU</name>
<dbReference type="Gene3D" id="2.170.15.10">
    <property type="entry name" value="Proaerolysin, chain A, domain 3"/>
    <property type="match status" value="1"/>
</dbReference>
<organism evidence="1 2">
    <name type="scientific">Enterococcus mundtii</name>
    <dbReference type="NCBI Taxonomy" id="53346"/>
    <lineage>
        <taxon>Bacteria</taxon>
        <taxon>Bacillati</taxon>
        <taxon>Bacillota</taxon>
        <taxon>Bacilli</taxon>
        <taxon>Lactobacillales</taxon>
        <taxon>Enterococcaceae</taxon>
        <taxon>Enterococcus</taxon>
    </lineage>
</organism>
<evidence type="ECO:0000313" key="2">
    <source>
        <dbReference type="Proteomes" id="UP000509460"/>
    </source>
</evidence>
<dbReference type="EMBL" id="AP019811">
    <property type="protein sequence ID" value="BBM16261.1"/>
    <property type="molecule type" value="Genomic_DNA"/>
</dbReference>
<proteinExistence type="predicted"/>
<dbReference type="InterPro" id="IPR004991">
    <property type="entry name" value="Aerolysin-like"/>
</dbReference>
<sequence length="303" mass="34079">MIDMKTKILFTLSPLFIFSLFIFNVRNAEAVTITKIEDSLNQIGNYYYQNELAGKKIEWRYELDKKPNSVSSNAVVYYTPDSQSFKLNKTKSDLVYVGENEFTNSTEVEQTNITTDFAKEVTRTASTSTTKGFTINGEGLAFKLPLSIGSNQITGSFNSSTTNTQTEATTETITSGAQSVKVPPHKTYRVVVSLEQIEFEGTVDYTATGKDLKNNINATGWWIDITGRPYTKRFDLSYSIGSEWNSLNNQQKNEIKEIKINSNNNTMTVDGQAEIRGVTGTRMIVKTYDITNKNNILINQKFL</sequence>
<gene>
    <name evidence="1" type="ORF">EM151A_4032</name>
</gene>
<dbReference type="CDD" id="cd20223">
    <property type="entry name" value="PFM_epsilon-toxin-like"/>
    <property type="match status" value="1"/>
</dbReference>
<dbReference type="Pfam" id="PF03318">
    <property type="entry name" value="ETX_MTX2"/>
    <property type="match status" value="1"/>
</dbReference>
<protein>
    <submittedName>
        <fullName evidence="1">ABC-type phosphate transport system, periplasmic component</fullName>
    </submittedName>
</protein>
<dbReference type="SUPFAM" id="SSF56973">
    <property type="entry name" value="Aerolisin/ETX pore-forming domain"/>
    <property type="match status" value="1"/>
</dbReference>
<dbReference type="Proteomes" id="UP000509460">
    <property type="component" value="Plasmid pEM15-1A-1"/>
</dbReference>
<reference evidence="1 2" key="1">
    <citation type="submission" date="2019-07" db="EMBL/GenBank/DDBJ databases">
        <title>antibiotic susceptibility of plant-derived lactic acid bacteria.</title>
        <authorList>
            <person name="Sugiyama M."/>
            <person name="Noda M."/>
        </authorList>
    </citation>
    <scope>NUCLEOTIDE SEQUENCE [LARGE SCALE GENOMIC DNA]</scope>
    <source>
        <strain evidence="1 2">15-1A</strain>
        <plasmid evidence="2">pem15-1a-1 dna</plasmid>
    </source>
</reference>